<gene>
    <name evidence="1" type="ORF">NKI27_05770</name>
</gene>
<keyword evidence="2" id="KW-1185">Reference proteome</keyword>
<reference evidence="1" key="1">
    <citation type="submission" date="2022-06" db="EMBL/GenBank/DDBJ databases">
        <title>Alkalimarinus sp. nov., isolated from gut of a Alitta virens.</title>
        <authorList>
            <person name="Yang A.I."/>
            <person name="Shin N.-R."/>
        </authorList>
    </citation>
    <scope>NUCLEOTIDE SEQUENCE</scope>
    <source>
        <strain evidence="1">A2M4</strain>
    </source>
</reference>
<dbReference type="InterPro" id="IPR018330">
    <property type="entry name" value="RecT_fam"/>
</dbReference>
<organism evidence="1 2">
    <name type="scientific">Alkalimarinus alittae</name>
    <dbReference type="NCBI Taxonomy" id="2961619"/>
    <lineage>
        <taxon>Bacteria</taxon>
        <taxon>Pseudomonadati</taxon>
        <taxon>Pseudomonadota</taxon>
        <taxon>Gammaproteobacteria</taxon>
        <taxon>Alteromonadales</taxon>
        <taxon>Alteromonadaceae</taxon>
        <taxon>Alkalimarinus</taxon>
    </lineage>
</organism>
<dbReference type="RefSeq" id="WP_265048736.1">
    <property type="nucleotide sequence ID" value="NZ_CP100390.1"/>
</dbReference>
<dbReference type="NCBIfam" id="TIGR00616">
    <property type="entry name" value="rect"/>
    <property type="match status" value="1"/>
</dbReference>
<accession>A0ABY6N555</accession>
<dbReference type="EMBL" id="CP100390">
    <property type="protein sequence ID" value="UZE97257.1"/>
    <property type="molecule type" value="Genomic_DNA"/>
</dbReference>
<dbReference type="Proteomes" id="UP001163739">
    <property type="component" value="Chromosome"/>
</dbReference>
<sequence>MTSTQAVATMDWKTAISTSESKFKEFNTLDFSQEQIFATQLMKNNDYLLQTAKKDPTSLKLALYNVAAIGLSLHPSSGLAYLIPRKGKIIVDISYRGLIKLGVESGAIRWAKAELVYAQDSFTYHGPAEKPTHNYDPFESNRGELRGGYCIAELASGGFLVEAMSKADMDKIRNSSEAFKKKSGPWVEWEDQMQLKSIVKRAYKWWPSSNYRMAEAVRILNEDNEEGLSSIKESVSTVVSLPEPPRPEDVSTKVVSFVNQLVVRAIDTGAYEASKELARSRLTNLSDLSYALNEIGRAATDQGQYDNSVVAEIMPNS</sequence>
<name>A0ABY6N555_9ALTE</name>
<evidence type="ECO:0000313" key="1">
    <source>
        <dbReference type="EMBL" id="UZE97257.1"/>
    </source>
</evidence>
<evidence type="ECO:0000313" key="2">
    <source>
        <dbReference type="Proteomes" id="UP001163739"/>
    </source>
</evidence>
<proteinExistence type="predicted"/>
<protein>
    <submittedName>
        <fullName evidence="1">Recombinase RecT</fullName>
    </submittedName>
</protein>
<dbReference type="InterPro" id="IPR004590">
    <property type="entry name" value="ssDNA_annealing_RecT"/>
</dbReference>
<dbReference type="Pfam" id="PF03837">
    <property type="entry name" value="RecT"/>
    <property type="match status" value="1"/>
</dbReference>